<dbReference type="EMBL" id="VKKG01000002">
    <property type="protein sequence ID" value="TRY19006.1"/>
    <property type="molecule type" value="Genomic_DNA"/>
</dbReference>
<dbReference type="InterPro" id="IPR029063">
    <property type="entry name" value="SAM-dependent_MTases_sf"/>
</dbReference>
<dbReference type="InterPro" id="IPR002052">
    <property type="entry name" value="DNA_methylase_N6_adenine_CS"/>
</dbReference>
<proteinExistence type="predicted"/>
<keyword evidence="1 4" id="KW-0489">Methyltransferase</keyword>
<sequence length="194" mass="20603">MARIISGRAKGRRLATPKGDNTRPTTDRVKEALFSSLATWFGTVDSDSAEQLLDVTVLDLFAGSGGLGLEAASRGAARVVCVDNRTAGLIRENAAAAGLRVEVNSGTVESAVKSSPGRFDLVFIDPPYDVPAATVDRILASLVSGGALVEQALVVVERSSRTGAPSWPEAFGDLWERRYGETTLHFGALREEQE</sequence>
<dbReference type="OrthoDB" id="9803017at2"/>
<name>A0A553K2S8_9ACTN</name>
<dbReference type="PROSITE" id="PS00092">
    <property type="entry name" value="N6_MTASE"/>
    <property type="match status" value="1"/>
</dbReference>
<evidence type="ECO:0000256" key="1">
    <source>
        <dbReference type="ARBA" id="ARBA00022603"/>
    </source>
</evidence>
<evidence type="ECO:0000313" key="5">
    <source>
        <dbReference type="Proteomes" id="UP000317638"/>
    </source>
</evidence>
<evidence type="ECO:0000313" key="4">
    <source>
        <dbReference type="EMBL" id="TRY19006.1"/>
    </source>
</evidence>
<dbReference type="NCBIfam" id="TIGR00095">
    <property type="entry name" value="16S rRNA (guanine(966)-N(2))-methyltransferase RsmD"/>
    <property type="match status" value="1"/>
</dbReference>
<dbReference type="GO" id="GO:0052913">
    <property type="term" value="F:16S rRNA (guanine(966)-N(2))-methyltransferase activity"/>
    <property type="evidence" value="ECO:0007669"/>
    <property type="project" value="UniProtKB-EC"/>
</dbReference>
<feature type="region of interest" description="Disordered" evidence="3">
    <location>
        <begin position="1"/>
        <end position="25"/>
    </location>
</feature>
<dbReference type="GO" id="GO:0003676">
    <property type="term" value="F:nucleic acid binding"/>
    <property type="evidence" value="ECO:0007669"/>
    <property type="project" value="InterPro"/>
</dbReference>
<keyword evidence="5" id="KW-1185">Reference proteome</keyword>
<evidence type="ECO:0000256" key="3">
    <source>
        <dbReference type="SAM" id="MobiDB-lite"/>
    </source>
</evidence>
<dbReference type="PIRSF" id="PIRSF004553">
    <property type="entry name" value="CHP00095"/>
    <property type="match status" value="1"/>
</dbReference>
<dbReference type="PANTHER" id="PTHR43542">
    <property type="entry name" value="METHYLTRANSFERASE"/>
    <property type="match status" value="1"/>
</dbReference>
<evidence type="ECO:0000256" key="2">
    <source>
        <dbReference type="ARBA" id="ARBA00022679"/>
    </source>
</evidence>
<gene>
    <name evidence="4" type="primary">rsmD</name>
    <name evidence="4" type="ORF">FOJ82_07855</name>
</gene>
<organism evidence="4 5">
    <name type="scientific">Tessaracoccus rhinocerotis</name>
    <dbReference type="NCBI Taxonomy" id="1689449"/>
    <lineage>
        <taxon>Bacteria</taxon>
        <taxon>Bacillati</taxon>
        <taxon>Actinomycetota</taxon>
        <taxon>Actinomycetes</taxon>
        <taxon>Propionibacteriales</taxon>
        <taxon>Propionibacteriaceae</taxon>
        <taxon>Tessaracoccus</taxon>
    </lineage>
</organism>
<dbReference type="Proteomes" id="UP000317638">
    <property type="component" value="Unassembled WGS sequence"/>
</dbReference>
<dbReference type="RefSeq" id="WP_143937898.1">
    <property type="nucleotide sequence ID" value="NZ_VKKG01000002.1"/>
</dbReference>
<comment type="caution">
    <text evidence="4">The sequence shown here is derived from an EMBL/GenBank/DDBJ whole genome shotgun (WGS) entry which is preliminary data.</text>
</comment>
<dbReference type="Pfam" id="PF03602">
    <property type="entry name" value="Cons_hypoth95"/>
    <property type="match status" value="1"/>
</dbReference>
<protein>
    <submittedName>
        <fullName evidence="4">16S rRNA (Guanine(966)-N(2))-methyltransferase RsmD</fullName>
        <ecNumber evidence="4">2.1.1.171</ecNumber>
    </submittedName>
</protein>
<reference evidence="4 5" key="1">
    <citation type="submission" date="2019-07" db="EMBL/GenBank/DDBJ databases">
        <authorList>
            <person name="Zhou L.-Y."/>
        </authorList>
    </citation>
    <scope>NUCLEOTIDE SEQUENCE [LARGE SCALE GENOMIC DNA]</scope>
    <source>
        <strain evidence="4 5">YIM 101269</strain>
    </source>
</reference>
<dbReference type="AlphaFoldDB" id="A0A553K2S8"/>
<dbReference type="InterPro" id="IPR004398">
    <property type="entry name" value="RNA_MeTrfase_RsmD"/>
</dbReference>
<dbReference type="SUPFAM" id="SSF53335">
    <property type="entry name" value="S-adenosyl-L-methionine-dependent methyltransferases"/>
    <property type="match status" value="1"/>
</dbReference>
<dbReference type="CDD" id="cd02440">
    <property type="entry name" value="AdoMet_MTases"/>
    <property type="match status" value="1"/>
</dbReference>
<accession>A0A553K2S8</accession>
<dbReference type="EC" id="2.1.1.171" evidence="4"/>
<dbReference type="PANTHER" id="PTHR43542:SF1">
    <property type="entry name" value="METHYLTRANSFERASE"/>
    <property type="match status" value="1"/>
</dbReference>
<dbReference type="Gene3D" id="3.40.50.150">
    <property type="entry name" value="Vaccinia Virus protein VP39"/>
    <property type="match status" value="1"/>
</dbReference>
<keyword evidence="2 4" id="KW-0808">Transferase</keyword>